<evidence type="ECO:0000313" key="3">
    <source>
        <dbReference type="Proteomes" id="UP001175271"/>
    </source>
</evidence>
<comment type="caution">
    <text evidence="2">The sequence shown here is derived from an EMBL/GenBank/DDBJ whole genome shotgun (WGS) entry which is preliminary data.</text>
</comment>
<dbReference type="EMBL" id="JAUCMV010000002">
    <property type="protein sequence ID" value="KAK0418554.1"/>
    <property type="molecule type" value="Genomic_DNA"/>
</dbReference>
<name>A0AA39I8Y7_9BILA</name>
<dbReference type="SUPFAM" id="SSF143990">
    <property type="entry name" value="YbiA-like"/>
    <property type="match status" value="1"/>
</dbReference>
<dbReference type="NCBIfam" id="TIGR02464">
    <property type="entry name" value="ribofla_fusion"/>
    <property type="match status" value="1"/>
</dbReference>
<dbReference type="InterPro" id="IPR037238">
    <property type="entry name" value="YbiA-like_sf"/>
</dbReference>
<protein>
    <recommendedName>
        <fullName evidence="1">NADAR domain-containing protein</fullName>
    </recommendedName>
</protein>
<dbReference type="Gene3D" id="1.10.357.40">
    <property type="entry name" value="YbiA-like"/>
    <property type="match status" value="1"/>
</dbReference>
<gene>
    <name evidence="2" type="ORF">QR680_013634</name>
</gene>
<evidence type="ECO:0000313" key="2">
    <source>
        <dbReference type="EMBL" id="KAK0418554.1"/>
    </source>
</evidence>
<dbReference type="InterPro" id="IPR012816">
    <property type="entry name" value="NADAR"/>
</dbReference>
<organism evidence="2 3">
    <name type="scientific">Steinernema hermaphroditum</name>
    <dbReference type="NCBI Taxonomy" id="289476"/>
    <lineage>
        <taxon>Eukaryota</taxon>
        <taxon>Metazoa</taxon>
        <taxon>Ecdysozoa</taxon>
        <taxon>Nematoda</taxon>
        <taxon>Chromadorea</taxon>
        <taxon>Rhabditida</taxon>
        <taxon>Tylenchina</taxon>
        <taxon>Panagrolaimomorpha</taxon>
        <taxon>Strongyloidoidea</taxon>
        <taxon>Steinernematidae</taxon>
        <taxon>Steinernema</taxon>
    </lineage>
</organism>
<dbReference type="AlphaFoldDB" id="A0AA39I8Y7"/>
<proteinExistence type="predicted"/>
<dbReference type="CDD" id="cd15457">
    <property type="entry name" value="NADAR"/>
    <property type="match status" value="1"/>
</dbReference>
<keyword evidence="3" id="KW-1185">Reference proteome</keyword>
<accession>A0AA39I8Y7</accession>
<dbReference type="Proteomes" id="UP001175271">
    <property type="component" value="Unassembled WGS sequence"/>
</dbReference>
<dbReference type="Pfam" id="PF08719">
    <property type="entry name" value="NADAR"/>
    <property type="match status" value="1"/>
</dbReference>
<reference evidence="2" key="1">
    <citation type="submission" date="2023-06" db="EMBL/GenBank/DDBJ databases">
        <title>Genomic analysis of the entomopathogenic nematode Steinernema hermaphroditum.</title>
        <authorList>
            <person name="Schwarz E.M."/>
            <person name="Heppert J.K."/>
            <person name="Baniya A."/>
            <person name="Schwartz H.T."/>
            <person name="Tan C.-H."/>
            <person name="Antoshechkin I."/>
            <person name="Sternberg P.W."/>
            <person name="Goodrich-Blair H."/>
            <person name="Dillman A.R."/>
        </authorList>
    </citation>
    <scope>NUCLEOTIDE SEQUENCE</scope>
    <source>
        <strain evidence="2">PS9179</strain>
        <tissue evidence="2">Whole animal</tissue>
    </source>
</reference>
<feature type="domain" description="NADAR" evidence="1">
    <location>
        <begin position="46"/>
        <end position="191"/>
    </location>
</feature>
<sequence>MAPFYSAALYDKCGCKLEECISSLSMESSKKVTGVDGALYTLFFTTENCFSNFHPCEQLYIDGESFSCSEQYFMYRKAVTFGDDASARKILTASRPGEMKRLGREVTPFDVETWRTASIDAMITAVAHKFAQNESLREELLKTAGSTLVECNPRDPIWGIGLSMKNPAAADPKKWKGKNLLGRILTEVRDCMIDDTDADIQDVINAVKKSVNV</sequence>
<evidence type="ECO:0000259" key="1">
    <source>
        <dbReference type="Pfam" id="PF08719"/>
    </source>
</evidence>